<evidence type="ECO:0008006" key="3">
    <source>
        <dbReference type="Google" id="ProtNLM"/>
    </source>
</evidence>
<dbReference type="KEGG" id="eiv:EIN_502460"/>
<dbReference type="AlphaFoldDB" id="A0A0A1TV10"/>
<proteinExistence type="predicted"/>
<dbReference type="Gene3D" id="3.80.10.10">
    <property type="entry name" value="Ribonuclease Inhibitor"/>
    <property type="match status" value="1"/>
</dbReference>
<name>A0A0A1TV10_ENTIV</name>
<dbReference type="RefSeq" id="XP_004183459.1">
    <property type="nucleotide sequence ID" value="XM_004183411.1"/>
</dbReference>
<dbReference type="PANTHER" id="PTHR45661:SF3">
    <property type="entry name" value="IG-LIKE DOMAIN-CONTAINING PROTEIN"/>
    <property type="match status" value="1"/>
</dbReference>
<dbReference type="InterPro" id="IPR053139">
    <property type="entry name" value="Surface_bspA-like"/>
</dbReference>
<reference evidence="1 2" key="1">
    <citation type="submission" date="2012-10" db="EMBL/GenBank/DDBJ databases">
        <authorList>
            <person name="Zafar N."/>
            <person name="Inman J."/>
            <person name="Hall N."/>
            <person name="Lorenzi H."/>
            <person name="Caler E."/>
        </authorList>
    </citation>
    <scope>NUCLEOTIDE SEQUENCE [LARGE SCALE GENOMIC DNA]</scope>
    <source>
        <strain evidence="1 2">IP1</strain>
    </source>
</reference>
<gene>
    <name evidence="1" type="ORF">EIN_502460</name>
</gene>
<sequence length="263" mass="30455">MIVSKYFMSFSDFVNLEIVCKKFKGNMEKFHFNPIPLTNKTIKHFPSIETLNLWSEKDETFGNHIKTIIPKKMVFSEILKSFYRVRVFYPITYQDYLLNIKGVFMFFNVCYTQDNKNSFGKVIPQSVTSLNLNCYYNDNTLKSIDIPNQVSFIGGSCFYSCQNLVRVVLPNNLRVLQPYTFCQCNSLIDINIPNRVVSIGNSCFYNCKKLESVTLGNCVTSVGQQCFYCCKNLTKINTNNSIVEIGFEAFKYCDKLENNKMLK</sequence>
<accession>A0A0A1TV10</accession>
<evidence type="ECO:0000313" key="1">
    <source>
        <dbReference type="EMBL" id="ELP84113.1"/>
    </source>
</evidence>
<dbReference type="InterPro" id="IPR032675">
    <property type="entry name" value="LRR_dom_sf"/>
</dbReference>
<evidence type="ECO:0000313" key="2">
    <source>
        <dbReference type="Proteomes" id="UP000014680"/>
    </source>
</evidence>
<dbReference type="OrthoDB" id="26665at2759"/>
<dbReference type="GeneID" id="14883083"/>
<dbReference type="EMBL" id="KB207167">
    <property type="protein sequence ID" value="ELP84113.1"/>
    <property type="molecule type" value="Genomic_DNA"/>
</dbReference>
<dbReference type="Proteomes" id="UP000014680">
    <property type="component" value="Unassembled WGS sequence"/>
</dbReference>
<protein>
    <recommendedName>
        <fullName evidence="3">Leucine rich repeat containing protein BspA family protein</fullName>
    </recommendedName>
</protein>
<dbReference type="InterPro" id="IPR026906">
    <property type="entry name" value="LRR_5"/>
</dbReference>
<organism evidence="1 2">
    <name type="scientific">Entamoeba invadens IP1</name>
    <dbReference type="NCBI Taxonomy" id="370355"/>
    <lineage>
        <taxon>Eukaryota</taxon>
        <taxon>Amoebozoa</taxon>
        <taxon>Evosea</taxon>
        <taxon>Archamoebae</taxon>
        <taxon>Mastigamoebida</taxon>
        <taxon>Entamoebidae</taxon>
        <taxon>Entamoeba</taxon>
    </lineage>
</organism>
<keyword evidence="2" id="KW-1185">Reference proteome</keyword>
<dbReference type="Pfam" id="PF13306">
    <property type="entry name" value="LRR_5"/>
    <property type="match status" value="1"/>
</dbReference>
<dbReference type="PANTHER" id="PTHR45661">
    <property type="entry name" value="SURFACE ANTIGEN"/>
    <property type="match status" value="1"/>
</dbReference>
<dbReference type="SUPFAM" id="SSF52058">
    <property type="entry name" value="L domain-like"/>
    <property type="match status" value="1"/>
</dbReference>
<dbReference type="VEuPathDB" id="AmoebaDB:EIN_502460"/>